<keyword evidence="1 2" id="KW-0808">Transferase</keyword>
<dbReference type="Pfam" id="PF01144">
    <property type="entry name" value="CoA_trans"/>
    <property type="match status" value="1"/>
</dbReference>
<dbReference type="InterPro" id="IPR037171">
    <property type="entry name" value="NagB/RpiA_transferase-like"/>
</dbReference>
<dbReference type="PROSITE" id="PS51257">
    <property type="entry name" value="PROKAR_LIPOPROTEIN"/>
    <property type="match status" value="1"/>
</dbReference>
<dbReference type="PANTHER" id="PTHR13707">
    <property type="entry name" value="KETOACID-COENZYME A TRANSFERASE"/>
    <property type="match status" value="1"/>
</dbReference>
<protein>
    <submittedName>
        <fullName evidence="2">3-oxoacid CoA-transferase subunit A</fullName>
    </submittedName>
</protein>
<sequence>MGVWVVKNKVISIEEAISYIKEGMSIMIGGFMACGTPEKLMDALVKKGVGSLTIIGNDAGWPDKGIGKLITNKQVKKIIASHVGLNPEVGKQMNSGELEAELVPQGTLAERIRAGGNGLGGILTPTGVGTIVEEGKQKIEVDGKIYLLEKPLKADVALVGASIADKQGNLYFNKATRNFNPLIATAADLVIVGAEKIVEVGEIDPNNVMTPGLFVDYIVEV</sequence>
<dbReference type="Proteomes" id="UP000324646">
    <property type="component" value="Chromosome"/>
</dbReference>
<keyword evidence="3" id="KW-1185">Reference proteome</keyword>
<name>A0A5C0SAB2_CRATE</name>
<gene>
    <name evidence="2" type="ORF">FQB35_03405</name>
</gene>
<dbReference type="Gene3D" id="3.40.1080.10">
    <property type="entry name" value="Glutaconate Coenzyme A-transferase"/>
    <property type="match status" value="1"/>
</dbReference>
<reference evidence="2 3" key="1">
    <citation type="submission" date="2019-07" db="EMBL/GenBank/DDBJ databases">
        <title>Complete genome of Crassaminicella thermophila SY095.</title>
        <authorList>
            <person name="Li X."/>
        </authorList>
    </citation>
    <scope>NUCLEOTIDE SEQUENCE [LARGE SCALE GENOMIC DNA]</scope>
    <source>
        <strain evidence="2 3">SY095</strain>
    </source>
</reference>
<proteinExistence type="predicted"/>
<dbReference type="PANTHER" id="PTHR13707:SF60">
    <property type="entry name" value="ACETATE COA-TRANSFERASE SUBUNIT ALPHA"/>
    <property type="match status" value="1"/>
</dbReference>
<dbReference type="InterPro" id="IPR004165">
    <property type="entry name" value="CoA_trans_fam_I"/>
</dbReference>
<organism evidence="2 3">
    <name type="scientific">Crassaminicella thermophila</name>
    <dbReference type="NCBI Taxonomy" id="2599308"/>
    <lineage>
        <taxon>Bacteria</taxon>
        <taxon>Bacillati</taxon>
        <taxon>Bacillota</taxon>
        <taxon>Clostridia</taxon>
        <taxon>Eubacteriales</taxon>
        <taxon>Clostridiaceae</taxon>
        <taxon>Crassaminicella</taxon>
    </lineage>
</organism>
<dbReference type="SMART" id="SM00882">
    <property type="entry name" value="CoA_trans"/>
    <property type="match status" value="1"/>
</dbReference>
<dbReference type="KEGG" id="crs:FQB35_03405"/>
<accession>A0A5C0SAB2</accession>
<dbReference type="SUPFAM" id="SSF100950">
    <property type="entry name" value="NagB/RpiA/CoA transferase-like"/>
    <property type="match status" value="1"/>
</dbReference>
<dbReference type="EMBL" id="CP042243">
    <property type="protein sequence ID" value="QEK11495.1"/>
    <property type="molecule type" value="Genomic_DNA"/>
</dbReference>
<dbReference type="GO" id="GO:0008410">
    <property type="term" value="F:CoA-transferase activity"/>
    <property type="evidence" value="ECO:0007669"/>
    <property type="project" value="InterPro"/>
</dbReference>
<dbReference type="OrthoDB" id="9777193at2"/>
<evidence type="ECO:0000256" key="1">
    <source>
        <dbReference type="ARBA" id="ARBA00022679"/>
    </source>
</evidence>
<evidence type="ECO:0000313" key="3">
    <source>
        <dbReference type="Proteomes" id="UP000324646"/>
    </source>
</evidence>
<dbReference type="InterPro" id="IPR012792">
    <property type="entry name" value="3-oxoacid_CoA-transf_A"/>
</dbReference>
<evidence type="ECO:0000313" key="2">
    <source>
        <dbReference type="EMBL" id="QEK11495.1"/>
    </source>
</evidence>
<dbReference type="NCBIfam" id="TIGR02429">
    <property type="entry name" value="pcaI_scoA_fam"/>
    <property type="match status" value="1"/>
</dbReference>
<dbReference type="AlphaFoldDB" id="A0A5C0SAB2"/>